<evidence type="ECO:0000313" key="2">
    <source>
        <dbReference type="Proteomes" id="UP001148662"/>
    </source>
</evidence>
<keyword evidence="2" id="KW-1185">Reference proteome</keyword>
<reference evidence="1" key="1">
    <citation type="submission" date="2022-07" db="EMBL/GenBank/DDBJ databases">
        <title>Genome Sequence of Phlebia brevispora.</title>
        <authorList>
            <person name="Buettner E."/>
        </authorList>
    </citation>
    <scope>NUCLEOTIDE SEQUENCE</scope>
    <source>
        <strain evidence="1">MPL23</strain>
    </source>
</reference>
<protein>
    <submittedName>
        <fullName evidence="1">Uncharacterized protein</fullName>
    </submittedName>
</protein>
<organism evidence="1 2">
    <name type="scientific">Phlebia brevispora</name>
    <dbReference type="NCBI Taxonomy" id="194682"/>
    <lineage>
        <taxon>Eukaryota</taxon>
        <taxon>Fungi</taxon>
        <taxon>Dikarya</taxon>
        <taxon>Basidiomycota</taxon>
        <taxon>Agaricomycotina</taxon>
        <taxon>Agaricomycetes</taxon>
        <taxon>Polyporales</taxon>
        <taxon>Meruliaceae</taxon>
        <taxon>Phlebia</taxon>
    </lineage>
</organism>
<evidence type="ECO:0000313" key="1">
    <source>
        <dbReference type="EMBL" id="KAJ3554339.1"/>
    </source>
</evidence>
<proteinExistence type="predicted"/>
<accession>A0ACC1T6R0</accession>
<comment type="caution">
    <text evidence="1">The sequence shown here is derived from an EMBL/GenBank/DDBJ whole genome shotgun (WGS) entry which is preliminary data.</text>
</comment>
<name>A0ACC1T6R0_9APHY</name>
<dbReference type="EMBL" id="JANHOG010000440">
    <property type="protein sequence ID" value="KAJ3554339.1"/>
    <property type="molecule type" value="Genomic_DNA"/>
</dbReference>
<gene>
    <name evidence="1" type="ORF">NM688_g3160</name>
</gene>
<sequence>MVNNARLFVELIRKASGDCYPSWAPSHAIEVGDYGVINSETAEFDRQGNIYDPGFAPELEIAKLHPHELCATEDQLVIVSRGCKGRSLDADLNVQFPELVNSNIKGRWEFQRGTGAILVLFKPAESRIRDKAILLEKLQYNEVLAEKALVTSVYKCPMYALLLTADKHGKADAAIGLSIANVGTSSLRGKWHCHSTSGVWRTAGEDGNSTFRPLYTLRTPKTRTFMERLMKRRAEVKPTGEMTFHAYQPPWGRLDDEGEELPPEVSDDDEEDESKA</sequence>
<dbReference type="Proteomes" id="UP001148662">
    <property type="component" value="Unassembled WGS sequence"/>
</dbReference>